<dbReference type="Gene3D" id="3.20.20.300">
    <property type="entry name" value="Glycoside hydrolase, family 3, N-terminal domain"/>
    <property type="match status" value="1"/>
</dbReference>
<dbReference type="Pfam" id="PF00933">
    <property type="entry name" value="Glyco_hydro_3"/>
    <property type="match status" value="1"/>
</dbReference>
<dbReference type="PANTHER" id="PTHR30480">
    <property type="entry name" value="BETA-HEXOSAMINIDASE-RELATED"/>
    <property type="match status" value="1"/>
</dbReference>
<evidence type="ECO:0000313" key="5">
    <source>
        <dbReference type="EMBL" id="MFC4638443.1"/>
    </source>
</evidence>
<dbReference type="GO" id="GO:0016787">
    <property type="term" value="F:hydrolase activity"/>
    <property type="evidence" value="ECO:0007669"/>
    <property type="project" value="UniProtKB-KW"/>
</dbReference>
<accession>A0ABV9I889</accession>
<reference evidence="6" key="1">
    <citation type="journal article" date="2019" name="Int. J. Syst. Evol. Microbiol.">
        <title>The Global Catalogue of Microorganisms (GCM) 10K type strain sequencing project: providing services to taxonomists for standard genome sequencing and annotation.</title>
        <authorList>
            <consortium name="The Broad Institute Genomics Platform"/>
            <consortium name="The Broad Institute Genome Sequencing Center for Infectious Disease"/>
            <person name="Wu L."/>
            <person name="Ma J."/>
        </authorList>
    </citation>
    <scope>NUCLEOTIDE SEQUENCE [LARGE SCALE GENOMIC DNA]</scope>
    <source>
        <strain evidence="6">CCUG 55995</strain>
    </source>
</reference>
<keyword evidence="3" id="KW-0326">Glycosidase</keyword>
<evidence type="ECO:0000256" key="3">
    <source>
        <dbReference type="ARBA" id="ARBA00023295"/>
    </source>
</evidence>
<gene>
    <name evidence="5" type="ORF">ACFO0D_08795</name>
</gene>
<protein>
    <submittedName>
        <fullName evidence="5">Glycoside hydrolase family 3 N-terminal domain-containing protein</fullName>
    </submittedName>
</protein>
<dbReference type="InterPro" id="IPR017853">
    <property type="entry name" value="GH"/>
</dbReference>
<feature type="domain" description="Glycoside hydrolase family 3 N-terminal" evidence="4">
    <location>
        <begin position="32"/>
        <end position="327"/>
    </location>
</feature>
<proteinExistence type="inferred from homology"/>
<organism evidence="5 6">
    <name type="scientific">Deinococcus hohokamensis</name>
    <dbReference type="NCBI Taxonomy" id="309883"/>
    <lineage>
        <taxon>Bacteria</taxon>
        <taxon>Thermotogati</taxon>
        <taxon>Deinococcota</taxon>
        <taxon>Deinococci</taxon>
        <taxon>Deinococcales</taxon>
        <taxon>Deinococcaceae</taxon>
        <taxon>Deinococcus</taxon>
    </lineage>
</organism>
<evidence type="ECO:0000313" key="6">
    <source>
        <dbReference type="Proteomes" id="UP001595952"/>
    </source>
</evidence>
<evidence type="ECO:0000256" key="2">
    <source>
        <dbReference type="ARBA" id="ARBA00022801"/>
    </source>
</evidence>
<dbReference type="Proteomes" id="UP001595952">
    <property type="component" value="Unassembled WGS sequence"/>
</dbReference>
<sequence length="514" mass="54341">MTAPRGFPLDPTLNPAGALIIDVNGPDLTPDEGRLLARHRFGGVCLFARNITTPERTARLVRDLRDALGDEALIATDQEGGAVLRRLDVPHPPAPMGLGALRDAAAAREAGAVAARGLLELGINWNFAPSLDIHDNPLNPVIGERSFGSDPALVAELGVAWALGSEAAGVMSSVKHFPGHGDTQVDSHLDLPVVHKTRAALETGEWRPFRAAVDAGVGSIMTAHILYPALDSERPATLSPAVLTGLLRQEWGYGGVVVTDAMDMRAIADRYPDGEAAPLSLAAGADALLICGHGDHALHTSHLAAVERALKTGQLSEDRLHEALARLHGAAQRFPGQPRPYPAAQQAQDEAQVRAWAQASVTRWGHFPGFEPAAEVLLLTPDQPDIGGPYGDSLRGEALADALRVHFPHLRHANHGPDETAEARALLAAFPDAPALLATPTRWALSPAQHELAALLARRGGVHLALWNPEHARDLPLPAVVTYGYRPAHLEAAARVLLGAAAPGVWPLTTPTPA</sequence>
<dbReference type="PROSITE" id="PS00775">
    <property type="entry name" value="GLYCOSYL_HYDROL_F3"/>
    <property type="match status" value="1"/>
</dbReference>
<evidence type="ECO:0000259" key="4">
    <source>
        <dbReference type="Pfam" id="PF00933"/>
    </source>
</evidence>
<comment type="caution">
    <text evidence="5">The sequence shown here is derived from an EMBL/GenBank/DDBJ whole genome shotgun (WGS) entry which is preliminary data.</text>
</comment>
<dbReference type="SUPFAM" id="SSF51445">
    <property type="entry name" value="(Trans)glycosidases"/>
    <property type="match status" value="1"/>
</dbReference>
<dbReference type="PANTHER" id="PTHR30480:SF16">
    <property type="entry name" value="GLYCOSIDE HYDROLASE FAMILY 3 DOMAIN PROTEIN"/>
    <property type="match status" value="1"/>
</dbReference>
<dbReference type="InterPro" id="IPR001764">
    <property type="entry name" value="Glyco_hydro_3_N"/>
</dbReference>
<dbReference type="InterPro" id="IPR050226">
    <property type="entry name" value="NagZ_Beta-hexosaminidase"/>
</dbReference>
<name>A0ABV9I889_9DEIO</name>
<dbReference type="InterPro" id="IPR019800">
    <property type="entry name" value="Glyco_hydro_3_AS"/>
</dbReference>
<dbReference type="EMBL" id="JBHSEI010000005">
    <property type="protein sequence ID" value="MFC4638443.1"/>
    <property type="molecule type" value="Genomic_DNA"/>
</dbReference>
<dbReference type="RefSeq" id="WP_380061447.1">
    <property type="nucleotide sequence ID" value="NZ_JBHSEI010000005.1"/>
</dbReference>
<comment type="similarity">
    <text evidence="1">Belongs to the glycosyl hydrolase 3 family.</text>
</comment>
<evidence type="ECO:0000256" key="1">
    <source>
        <dbReference type="ARBA" id="ARBA00005336"/>
    </source>
</evidence>
<keyword evidence="2 5" id="KW-0378">Hydrolase</keyword>
<keyword evidence="6" id="KW-1185">Reference proteome</keyword>
<dbReference type="InterPro" id="IPR036962">
    <property type="entry name" value="Glyco_hydro_3_N_sf"/>
</dbReference>